<evidence type="ECO:0000313" key="10">
    <source>
        <dbReference type="Proteomes" id="UP000887566"/>
    </source>
</evidence>
<feature type="transmembrane region" description="Helical" evidence="7">
    <location>
        <begin position="256"/>
        <end position="277"/>
    </location>
</feature>
<feature type="transmembrane region" description="Helical" evidence="7">
    <location>
        <begin position="921"/>
        <end position="939"/>
    </location>
</feature>
<evidence type="ECO:0000259" key="8">
    <source>
        <dbReference type="Pfam" id="PF00173"/>
    </source>
</evidence>
<dbReference type="PANTHER" id="PTHR23121:SF10">
    <property type="entry name" value="MAJOR FACILITATOR SUPERFAMILY DOMAIN-CONTAINING PROTEIN 4A"/>
    <property type="match status" value="1"/>
</dbReference>
<dbReference type="Pfam" id="PF00487">
    <property type="entry name" value="FA_desaturase"/>
    <property type="match status" value="1"/>
</dbReference>
<dbReference type="Gene3D" id="3.10.120.10">
    <property type="entry name" value="Cytochrome b5-like heme/steroid binding domain"/>
    <property type="match status" value="1"/>
</dbReference>
<dbReference type="Proteomes" id="UP000887566">
    <property type="component" value="Unplaced"/>
</dbReference>
<evidence type="ECO:0000256" key="5">
    <source>
        <dbReference type="ARBA" id="ARBA00023004"/>
    </source>
</evidence>
<dbReference type="InterPro" id="IPR018506">
    <property type="entry name" value="Cyt_B5_heme-BS"/>
</dbReference>
<evidence type="ECO:0000256" key="7">
    <source>
        <dbReference type="SAM" id="Phobius"/>
    </source>
</evidence>
<feature type="transmembrane region" description="Helical" evidence="7">
    <location>
        <begin position="586"/>
        <end position="604"/>
    </location>
</feature>
<dbReference type="WBParaSite" id="PSAMB.scaffold36size104415.g930.t1">
    <property type="protein sequence ID" value="PSAMB.scaffold36size104415.g930.t1"/>
    <property type="gene ID" value="PSAMB.scaffold36size104415.g930"/>
</dbReference>
<feature type="transmembrane region" description="Helical" evidence="7">
    <location>
        <begin position="320"/>
        <end position="340"/>
    </location>
</feature>
<sequence length="1044" mass="116490">MVGKAESSFKLRIDGKWYNISKEFLQKHPGGSVITQYKDSDATHIFHAFHEGSEKAYKQLKGLQRTALIDPQPHPDSTEIIQQEDEADVNVAKYDISLEQEQKIVRGFEKLRQEMHSEGLMKENNEFYISKTFEVLGIVALAFLLQYWQWYILSACVLALAWQQFGWLCHEYCHHQPMKNRHANDTMSLFLGNIMQGFSRDWWKEKHNTHHAATNIIDHDGDIDLTPLMAFVPDDLKKYKLVLETPFLNFIPYQHIYFAAVIPLLRISWTLQSIVFVSTANRNFYRSHRKHATIEQIGIALHWLWVFFQLWLLPTNSIRVLYFLISQLGGGLLIGHVVTFSHNSVDKFPANSRLLNNFACLHILTTRNMDPSPFVDWLWGGLNYQIEHHLFPTMPRPNLNRASHMVRRFCEEHDLPYLSDGYFAGFKKNLDQLANIAHLARKIGAKMSSAPDSLAAVIAADMLPAEHSRFERSYADSGADSSMSAQPAQDAPDANPFYYYPAMIQAETGHFRSLFLANKAKVIVYCAVFWSFGMCVGFLGPTLWDLGCQTATVIPTMAWVFFSQSLFMLIGSLLAGFLIKRFTAHPVLLAGMVGITLTFVLIPSCSDLSALGFVLAIMGFSMGLIDTTANVSMISVFGSDVSPFLQALHFFYGLGAFLSPLIAEPFLKNFDCTTLIDNHTAATGWIEKAMSGMEAENPKSVHIPGSLREAQKDIRINDAFWIMALMQIPILIGVIMLVVKERLVDNQTMKLPAQAKSYDDLDKTVDTAHNPWAGGTAAVGENANRPQSGTMSLFGESRTLTTLVLLGSGLLFFADGMQAAFGDYVFSYGKLTIPGLVISDAALVNAGFWGAFALGRLLSIFVSVYVSPGFLLFVDVAGSLFAVLVIFFFRESLKALYVGTLLFGLFLSSVYPSTISTVEQFVNVGPSATSILVVGAAAGEMVYPVTIGKLLDRNGPWVFPFWAVISVALMACLLIALLYFGISANKTAATQNVFKLLFPQAFKQKTNEESTPSYNISRVNPTAYKKFNSEESVTPDDGPKTYQF</sequence>
<keyword evidence="1" id="KW-0349">Heme</keyword>
<feature type="transmembrane region" description="Helical" evidence="7">
    <location>
        <begin position="800"/>
        <end position="821"/>
    </location>
</feature>
<evidence type="ECO:0000256" key="3">
    <source>
        <dbReference type="ARBA" id="ARBA00022723"/>
    </source>
</evidence>
<dbReference type="InterPro" id="IPR001199">
    <property type="entry name" value="Cyt_B5-like_heme/steroid-bd"/>
</dbReference>
<dbReference type="GO" id="GO:0046872">
    <property type="term" value="F:metal ion binding"/>
    <property type="evidence" value="ECO:0007669"/>
    <property type="project" value="UniProtKB-KW"/>
</dbReference>
<proteinExistence type="predicted"/>
<feature type="transmembrane region" description="Helical" evidence="7">
    <location>
        <begin position="522"/>
        <end position="544"/>
    </location>
</feature>
<feature type="transmembrane region" description="Helical" evidence="7">
    <location>
        <begin position="959"/>
        <end position="982"/>
    </location>
</feature>
<dbReference type="AlphaFoldDB" id="A0A914WC67"/>
<keyword evidence="3" id="KW-0479">Metal-binding</keyword>
<evidence type="ECO:0000256" key="1">
    <source>
        <dbReference type="ARBA" id="ARBA00022617"/>
    </source>
</evidence>
<feature type="transmembrane region" description="Helical" evidence="7">
    <location>
        <begin position="644"/>
        <end position="663"/>
    </location>
</feature>
<feature type="domain" description="Fatty acid desaturase" evidence="9">
    <location>
        <begin position="150"/>
        <end position="419"/>
    </location>
</feature>
<feature type="transmembrane region" description="Helical" evidence="7">
    <location>
        <begin position="556"/>
        <end position="579"/>
    </location>
</feature>
<feature type="transmembrane region" description="Helical" evidence="7">
    <location>
        <begin position="895"/>
        <end position="914"/>
    </location>
</feature>
<dbReference type="GO" id="GO:0020037">
    <property type="term" value="F:heme binding"/>
    <property type="evidence" value="ECO:0007669"/>
    <property type="project" value="InterPro"/>
</dbReference>
<dbReference type="InterPro" id="IPR005804">
    <property type="entry name" value="FA_desaturase_dom"/>
</dbReference>
<feature type="transmembrane region" description="Helical" evidence="7">
    <location>
        <begin position="719"/>
        <end position="739"/>
    </location>
</feature>
<dbReference type="Gene3D" id="1.20.1250.20">
    <property type="entry name" value="MFS general substrate transporter like domains"/>
    <property type="match status" value="2"/>
</dbReference>
<evidence type="ECO:0000256" key="6">
    <source>
        <dbReference type="ARBA" id="ARBA00023136"/>
    </source>
</evidence>
<evidence type="ECO:0000256" key="4">
    <source>
        <dbReference type="ARBA" id="ARBA00022989"/>
    </source>
</evidence>
<dbReference type="CDD" id="cd03506">
    <property type="entry name" value="Delta6-FADS-like"/>
    <property type="match status" value="1"/>
</dbReference>
<evidence type="ECO:0000313" key="11">
    <source>
        <dbReference type="WBParaSite" id="PSAMB.scaffold36size104415.g930.t1"/>
    </source>
</evidence>
<feature type="domain" description="Cytochrome b5 heme-binding" evidence="8">
    <location>
        <begin position="13"/>
        <end position="55"/>
    </location>
</feature>
<feature type="transmembrane region" description="Helical" evidence="7">
    <location>
        <begin position="297"/>
        <end position="314"/>
    </location>
</feature>
<dbReference type="Pfam" id="PF00173">
    <property type="entry name" value="Cyt-b5"/>
    <property type="match status" value="1"/>
</dbReference>
<keyword evidence="4 7" id="KW-1133">Transmembrane helix</keyword>
<keyword evidence="5" id="KW-0408">Iron</keyword>
<keyword evidence="6 7" id="KW-0472">Membrane</keyword>
<dbReference type="InterPro" id="IPR036400">
    <property type="entry name" value="Cyt_B5-like_heme/steroid_sf"/>
</dbReference>
<dbReference type="InterPro" id="IPR036259">
    <property type="entry name" value="MFS_trans_sf"/>
</dbReference>
<evidence type="ECO:0000256" key="2">
    <source>
        <dbReference type="ARBA" id="ARBA00022692"/>
    </source>
</evidence>
<dbReference type="PROSITE" id="PS00191">
    <property type="entry name" value="CYTOCHROME_B5_1"/>
    <property type="match status" value="1"/>
</dbReference>
<accession>A0A914WC67</accession>
<feature type="transmembrane region" description="Helical" evidence="7">
    <location>
        <begin position="833"/>
        <end position="858"/>
    </location>
</feature>
<evidence type="ECO:0000259" key="9">
    <source>
        <dbReference type="Pfam" id="PF00487"/>
    </source>
</evidence>
<feature type="transmembrane region" description="Helical" evidence="7">
    <location>
        <begin position="610"/>
        <end position="632"/>
    </location>
</feature>
<dbReference type="PANTHER" id="PTHR23121">
    <property type="entry name" value="SODIUM-DEPENDENT GLUCOSE TRANSPORTER 1"/>
    <property type="match status" value="1"/>
</dbReference>
<keyword evidence="2 7" id="KW-0812">Transmembrane</keyword>
<keyword evidence="10" id="KW-1185">Reference proteome</keyword>
<organism evidence="10 11">
    <name type="scientific">Plectus sambesii</name>
    <dbReference type="NCBI Taxonomy" id="2011161"/>
    <lineage>
        <taxon>Eukaryota</taxon>
        <taxon>Metazoa</taxon>
        <taxon>Ecdysozoa</taxon>
        <taxon>Nematoda</taxon>
        <taxon>Chromadorea</taxon>
        <taxon>Plectida</taxon>
        <taxon>Plectina</taxon>
        <taxon>Plectoidea</taxon>
        <taxon>Plectidae</taxon>
        <taxon>Plectus</taxon>
    </lineage>
</organism>
<reference evidence="11" key="1">
    <citation type="submission" date="2022-11" db="UniProtKB">
        <authorList>
            <consortium name="WormBaseParasite"/>
        </authorList>
    </citation>
    <scope>IDENTIFICATION</scope>
</reference>
<name>A0A914WC67_9BILA</name>
<dbReference type="SUPFAM" id="SSF103473">
    <property type="entry name" value="MFS general substrate transporter"/>
    <property type="match status" value="1"/>
</dbReference>
<dbReference type="GO" id="GO:0006629">
    <property type="term" value="P:lipid metabolic process"/>
    <property type="evidence" value="ECO:0007669"/>
    <property type="project" value="InterPro"/>
</dbReference>
<protein>
    <submittedName>
        <fullName evidence="11">Cytochrome b5 heme-binding domain-containing protein</fullName>
    </submittedName>
</protein>
<dbReference type="SUPFAM" id="SSF55856">
    <property type="entry name" value="Cytochrome b5-like heme/steroid binding domain"/>
    <property type="match status" value="1"/>
</dbReference>
<feature type="transmembrane region" description="Helical" evidence="7">
    <location>
        <begin position="870"/>
        <end position="889"/>
    </location>
</feature>